<reference evidence="2 3" key="1">
    <citation type="submission" date="2024-02" db="EMBL/GenBank/DDBJ databases">
        <title>de novo genome assembly of Solanum bulbocastanum strain 11H21.</title>
        <authorList>
            <person name="Hosaka A.J."/>
        </authorList>
    </citation>
    <scope>NUCLEOTIDE SEQUENCE [LARGE SCALE GENOMIC DNA]</scope>
    <source>
        <tissue evidence="2">Young leaves</tissue>
    </source>
</reference>
<dbReference type="GO" id="GO:0019748">
    <property type="term" value="P:secondary metabolic process"/>
    <property type="evidence" value="ECO:0007669"/>
    <property type="project" value="TreeGrafter"/>
</dbReference>
<dbReference type="Pfam" id="PF00450">
    <property type="entry name" value="Peptidase_S10"/>
    <property type="match status" value="1"/>
</dbReference>
<dbReference type="PANTHER" id="PTHR11802">
    <property type="entry name" value="SERINE PROTEASE FAMILY S10 SERINE CARBOXYPEPTIDASE"/>
    <property type="match status" value="1"/>
</dbReference>
<comment type="caution">
    <text evidence="2">The sequence shown here is derived from an EMBL/GenBank/DDBJ whole genome shotgun (WGS) entry which is preliminary data.</text>
</comment>
<evidence type="ECO:0000256" key="1">
    <source>
        <dbReference type="ARBA" id="ARBA00009431"/>
    </source>
</evidence>
<dbReference type="GO" id="GO:0006508">
    <property type="term" value="P:proteolysis"/>
    <property type="evidence" value="ECO:0007669"/>
    <property type="project" value="InterPro"/>
</dbReference>
<comment type="similarity">
    <text evidence="1">Belongs to the peptidase S10 family.</text>
</comment>
<dbReference type="InterPro" id="IPR001563">
    <property type="entry name" value="Peptidase_S10"/>
</dbReference>
<name>A0AAN8STT2_SOLBU</name>
<keyword evidence="3" id="KW-1185">Reference proteome</keyword>
<evidence type="ECO:0008006" key="4">
    <source>
        <dbReference type="Google" id="ProtNLM"/>
    </source>
</evidence>
<accession>A0AAN8STT2</accession>
<evidence type="ECO:0000313" key="2">
    <source>
        <dbReference type="EMBL" id="KAK6773146.1"/>
    </source>
</evidence>
<dbReference type="GO" id="GO:0004185">
    <property type="term" value="F:serine-type carboxypeptidase activity"/>
    <property type="evidence" value="ECO:0007669"/>
    <property type="project" value="InterPro"/>
</dbReference>
<sequence length="114" mass="12904">MRYIGIGKSEEVQLFYYFVKSESNPRKDPLLLWLTGGPGCSSFTGLAYEVGPLDFGQKAYNGSLPILVQVHIHGPSLRAYFSWSSLLTLGSRMQQLQRHASVLIYKRVTRSMNF</sequence>
<proteinExistence type="inferred from homology"/>
<dbReference type="EMBL" id="JBANQN010000012">
    <property type="protein sequence ID" value="KAK6773146.1"/>
    <property type="molecule type" value="Genomic_DNA"/>
</dbReference>
<evidence type="ECO:0000313" key="3">
    <source>
        <dbReference type="Proteomes" id="UP001371456"/>
    </source>
</evidence>
<dbReference type="AlphaFoldDB" id="A0AAN8STT2"/>
<dbReference type="SUPFAM" id="SSF53474">
    <property type="entry name" value="alpha/beta-Hydrolases"/>
    <property type="match status" value="1"/>
</dbReference>
<dbReference type="Proteomes" id="UP001371456">
    <property type="component" value="Unassembled WGS sequence"/>
</dbReference>
<dbReference type="InterPro" id="IPR029058">
    <property type="entry name" value="AB_hydrolase_fold"/>
</dbReference>
<dbReference type="Gene3D" id="3.40.50.1820">
    <property type="entry name" value="alpha/beta hydrolase"/>
    <property type="match status" value="1"/>
</dbReference>
<dbReference type="GO" id="GO:0016747">
    <property type="term" value="F:acyltransferase activity, transferring groups other than amino-acyl groups"/>
    <property type="evidence" value="ECO:0007669"/>
    <property type="project" value="TreeGrafter"/>
</dbReference>
<dbReference type="PANTHER" id="PTHR11802:SF504">
    <property type="entry name" value="SERINE CARBOXYPEPTIDASE-LIKE 13"/>
    <property type="match status" value="1"/>
</dbReference>
<gene>
    <name evidence="2" type="ORF">RDI58_028384</name>
</gene>
<protein>
    <recommendedName>
        <fullName evidence="4">Serine carboxypeptidase</fullName>
    </recommendedName>
</protein>
<organism evidence="2 3">
    <name type="scientific">Solanum bulbocastanum</name>
    <name type="common">Wild potato</name>
    <dbReference type="NCBI Taxonomy" id="147425"/>
    <lineage>
        <taxon>Eukaryota</taxon>
        <taxon>Viridiplantae</taxon>
        <taxon>Streptophyta</taxon>
        <taxon>Embryophyta</taxon>
        <taxon>Tracheophyta</taxon>
        <taxon>Spermatophyta</taxon>
        <taxon>Magnoliopsida</taxon>
        <taxon>eudicotyledons</taxon>
        <taxon>Gunneridae</taxon>
        <taxon>Pentapetalae</taxon>
        <taxon>asterids</taxon>
        <taxon>lamiids</taxon>
        <taxon>Solanales</taxon>
        <taxon>Solanaceae</taxon>
        <taxon>Solanoideae</taxon>
        <taxon>Solaneae</taxon>
        <taxon>Solanum</taxon>
    </lineage>
</organism>